<evidence type="ECO:0000313" key="1">
    <source>
        <dbReference type="EMBL" id="CAG8589429.1"/>
    </source>
</evidence>
<name>A0A9N9C582_9GLOM</name>
<reference evidence="1" key="1">
    <citation type="submission" date="2021-06" db="EMBL/GenBank/DDBJ databases">
        <authorList>
            <person name="Kallberg Y."/>
            <person name="Tangrot J."/>
            <person name="Rosling A."/>
        </authorList>
    </citation>
    <scope>NUCLEOTIDE SEQUENCE</scope>
    <source>
        <strain evidence="1">AZ414A</strain>
    </source>
</reference>
<evidence type="ECO:0000313" key="2">
    <source>
        <dbReference type="Proteomes" id="UP000789706"/>
    </source>
</evidence>
<protein>
    <submittedName>
        <fullName evidence="1">2669_t:CDS:1</fullName>
    </submittedName>
</protein>
<organism evidence="1 2">
    <name type="scientific">Diversispora eburnea</name>
    <dbReference type="NCBI Taxonomy" id="1213867"/>
    <lineage>
        <taxon>Eukaryota</taxon>
        <taxon>Fungi</taxon>
        <taxon>Fungi incertae sedis</taxon>
        <taxon>Mucoromycota</taxon>
        <taxon>Glomeromycotina</taxon>
        <taxon>Glomeromycetes</taxon>
        <taxon>Diversisporales</taxon>
        <taxon>Diversisporaceae</taxon>
        <taxon>Diversispora</taxon>
    </lineage>
</organism>
<gene>
    <name evidence="1" type="ORF">DEBURN_LOCUS8979</name>
</gene>
<dbReference type="Proteomes" id="UP000789706">
    <property type="component" value="Unassembled WGS sequence"/>
</dbReference>
<dbReference type="AlphaFoldDB" id="A0A9N9C582"/>
<sequence>MHLDNQRTQAISGVVLQLSNPDRNQAVFKTEQVLNQCRNDFDYNKEDLETNDVNIRASKH</sequence>
<accession>A0A9N9C582</accession>
<proteinExistence type="predicted"/>
<comment type="caution">
    <text evidence="1">The sequence shown here is derived from an EMBL/GenBank/DDBJ whole genome shotgun (WGS) entry which is preliminary data.</text>
</comment>
<keyword evidence="2" id="KW-1185">Reference proteome</keyword>
<dbReference type="EMBL" id="CAJVPK010001515">
    <property type="protein sequence ID" value="CAG8589429.1"/>
    <property type="molecule type" value="Genomic_DNA"/>
</dbReference>